<dbReference type="GO" id="GO:0005524">
    <property type="term" value="F:ATP binding"/>
    <property type="evidence" value="ECO:0007669"/>
    <property type="project" value="UniProtKB-KW"/>
</dbReference>
<sequence length="1540" mass="178592">MPKRKAKPLTVEGEKKRIDSSRQKRRLDPEYLHNESERDKSTQQKRREDPEYLAQQLSRDNSTRRSRREDPEYLHKASERDKSNQQKRRSDPEYLAQQLSRDNSTRRTRREDLEYLHEASERDKSNQEKRRSDPEYLAQQLSRDNSTRRTRREDPEYSAQQLLRENSTRRSRRSEPEYLRNESNRDKLTQQKRRSIRIPWTKALETYNNNIKDGPFHRCYSCDRLFFATQITKTDRVKLMKNNDKKSNDKKINDEFLDSIVLPDLLVDVEYSFCSTCITAIRQNKYPRYNINHSNLRFPDVPDVIKNLTPLAERCVAARIPFMKIEQVSFDKQLKIKSGVVNVPIDVRKTVESIPRPPEESGVIEISLMRRMEYKNAYLKEMIRPADVWAAARLLCNTPLYKRENITMNPEMDPNVLASTATDDMNALRIADSNRPEEPVPGPSELSDRHLPEETLLDSTDAVRFAPGEGENPIPMYMDPYCEELAFPTIWFGHPRGVPPKGVRLSFLDHINSEIRRFDRRACRPDHILFLHKKAQIEQLTKQVNIVLRKSAQTNNITAAQVRNKQFIDNAVNNDSAYRFMSAITGSPAYFEAQKKKIMATVRQTGGFTLFITMSAAETHWPELLVILKKTVDKEDITEEQAIELTFEEKARLISNDPSTCALYYNYRLRENWKLWEAEDGPFLHYKIEGKTCRIEFQHRGSPHAHQFVLIKDAPKFDPEDPESYNRVIEFIDKIITTDTDDPEVADIIYSQRHRCTHTCRKGKKGKETCRFNAPFLPIPRTMILEPIPDSMEMSKEKQDRLKEINKKLHDILEADSASIQSFDELLQRLECNFDDYLLAARSKLKSRKVFIKRKPKNSRINLYNKKILITMRSNMDIQFILDIYSCISYVVDYVNKSDKGLSRLLRKCVEEYKNGNASIKSKLSAMSKIMYNSSETSAQEASWIRSRLPMCMSTDVVEFISSGSKGTRQLMLKSNAELERIAETNPDSTDIYKKGPIDRYADRPNELEDICLADFIALYNYHTRGKQTTTDNDDDAPENEELEVIDDDDDSDQTVEKKRFELKNNSGYLTVRRRPKIIRYVRFNRHEDEVNYFREMVLLFLPWRNEDEEVESQDCAKKFEENEAVIKRNYDKYNAVSLDIDAILQEIQNERIAEENNEAESNNLENVDPNFLNAYDFDDNIVPNAAAEMGLEAPGADITASRYQVPNMIRDDEYFELCDSLNTLQRDFLMHLINDFKSGSNLPVYYFLSGGAGVGKSRLINAIYQSIVRLYRSEPGPVDSNEVLLVAYTGMAAHNIGGTTAHSAFHLSANQGKTDVGLSPDIANTMACQLQRLKLIIIDEILMLGAEHFDQISSNLKQAFRSTREFAGRSVIVVGDFNQLRPVGASYVFTNKRTHHRNSLTVLCENPQWSPFRLFELTEIMRQKDDLRFAEALTRLAYGRTTPDDNSLISSRCFNDEDSLPIDVRRCLRLIATNKEVDMFNSKRAQQMVNDGAQKYTFNAIDSFVGTYTNSQKNKARHELEVMDKKNTQNLIRQLDLII</sequence>
<feature type="compositionally biased region" description="Basic and acidic residues" evidence="2">
    <location>
        <begin position="12"/>
        <end position="50"/>
    </location>
</feature>
<dbReference type="SUPFAM" id="SSF52540">
    <property type="entry name" value="P-loop containing nucleoside triphosphate hydrolases"/>
    <property type="match status" value="2"/>
</dbReference>
<name>A0A9J6B910_POLVA</name>
<feature type="domain" description="DNA helicase Pif1-like DEAD-box helicase" evidence="3">
    <location>
        <begin position="1223"/>
        <end position="1427"/>
    </location>
</feature>
<evidence type="ECO:0000313" key="7">
    <source>
        <dbReference type="Proteomes" id="UP001107558"/>
    </source>
</evidence>
<feature type="domain" description="DUF6570" evidence="5">
    <location>
        <begin position="284"/>
        <end position="411"/>
    </location>
</feature>
<dbReference type="InterPro" id="IPR010285">
    <property type="entry name" value="DNA_helicase_pif1-like_DEAD"/>
</dbReference>
<dbReference type="PANTHER" id="PTHR47642">
    <property type="entry name" value="ATP-DEPENDENT DNA HELICASE"/>
    <property type="match status" value="1"/>
</dbReference>
<dbReference type="Pfam" id="PF14214">
    <property type="entry name" value="Helitron_like_N"/>
    <property type="match status" value="1"/>
</dbReference>
<feature type="region of interest" description="Disordered" evidence="2">
    <location>
        <begin position="432"/>
        <end position="451"/>
    </location>
</feature>
<dbReference type="EC" id="5.6.2.3" evidence="1"/>
<comment type="similarity">
    <text evidence="1">Belongs to the helicase family.</text>
</comment>
<dbReference type="Gene3D" id="3.40.50.300">
    <property type="entry name" value="P-loop containing nucleotide triphosphate hydrolases"/>
    <property type="match status" value="1"/>
</dbReference>
<keyword evidence="1" id="KW-0378">Hydrolase</keyword>
<comment type="caution">
    <text evidence="6">The sequence shown here is derived from an EMBL/GenBank/DDBJ whole genome shotgun (WGS) entry which is preliminary data.</text>
</comment>
<dbReference type="GO" id="GO:0000723">
    <property type="term" value="P:telomere maintenance"/>
    <property type="evidence" value="ECO:0007669"/>
    <property type="project" value="InterPro"/>
</dbReference>
<keyword evidence="7" id="KW-1185">Reference proteome</keyword>
<evidence type="ECO:0000259" key="5">
    <source>
        <dbReference type="Pfam" id="PF20209"/>
    </source>
</evidence>
<comment type="cofactor">
    <cofactor evidence="1">
        <name>Mg(2+)</name>
        <dbReference type="ChEBI" id="CHEBI:18420"/>
    </cofactor>
</comment>
<dbReference type="Pfam" id="PF20209">
    <property type="entry name" value="DUF6570"/>
    <property type="match status" value="1"/>
</dbReference>
<feature type="compositionally biased region" description="Acidic residues" evidence="2">
    <location>
        <begin position="1032"/>
        <end position="1051"/>
    </location>
</feature>
<dbReference type="InterPro" id="IPR025476">
    <property type="entry name" value="Helitron_helicase-like"/>
</dbReference>
<protein>
    <recommendedName>
        <fullName evidence="1">ATP-dependent DNA helicase</fullName>
        <ecNumber evidence="1">5.6.2.3</ecNumber>
    </recommendedName>
</protein>
<dbReference type="InterPro" id="IPR027417">
    <property type="entry name" value="P-loop_NTPase"/>
</dbReference>
<dbReference type="Proteomes" id="UP001107558">
    <property type="component" value="Unassembled WGS sequence"/>
</dbReference>
<feature type="non-terminal residue" evidence="6">
    <location>
        <position position="1540"/>
    </location>
</feature>
<feature type="region of interest" description="Disordered" evidence="2">
    <location>
        <begin position="1"/>
        <end position="192"/>
    </location>
</feature>
<feature type="compositionally biased region" description="Basic and acidic residues" evidence="2">
    <location>
        <begin position="145"/>
        <end position="155"/>
    </location>
</feature>
<gene>
    <name evidence="6" type="ORF">PVAND_017670</name>
</gene>
<dbReference type="InterPro" id="IPR051055">
    <property type="entry name" value="PIF1_helicase"/>
</dbReference>
<dbReference type="Pfam" id="PF05970">
    <property type="entry name" value="PIF1"/>
    <property type="match status" value="1"/>
</dbReference>
<comment type="catalytic activity">
    <reaction evidence="1">
        <text>ATP + H2O = ADP + phosphate + H(+)</text>
        <dbReference type="Rhea" id="RHEA:13065"/>
        <dbReference type="ChEBI" id="CHEBI:15377"/>
        <dbReference type="ChEBI" id="CHEBI:15378"/>
        <dbReference type="ChEBI" id="CHEBI:30616"/>
        <dbReference type="ChEBI" id="CHEBI:43474"/>
        <dbReference type="ChEBI" id="CHEBI:456216"/>
        <dbReference type="EC" id="5.6.2.3"/>
    </reaction>
</comment>
<dbReference type="InterPro" id="IPR046700">
    <property type="entry name" value="DUF6570"/>
</dbReference>
<keyword evidence="1" id="KW-0234">DNA repair</keyword>
<evidence type="ECO:0000313" key="6">
    <source>
        <dbReference type="EMBL" id="KAG5666189.1"/>
    </source>
</evidence>
<evidence type="ECO:0000259" key="3">
    <source>
        <dbReference type="Pfam" id="PF05970"/>
    </source>
</evidence>
<feature type="region of interest" description="Disordered" evidence="2">
    <location>
        <begin position="1027"/>
        <end position="1051"/>
    </location>
</feature>
<dbReference type="GO" id="GO:0006281">
    <property type="term" value="P:DNA repair"/>
    <property type="evidence" value="ECO:0007669"/>
    <property type="project" value="UniProtKB-KW"/>
</dbReference>
<evidence type="ECO:0000259" key="4">
    <source>
        <dbReference type="Pfam" id="PF14214"/>
    </source>
</evidence>
<accession>A0A9J6B910</accession>
<keyword evidence="1" id="KW-0067">ATP-binding</keyword>
<evidence type="ECO:0000256" key="1">
    <source>
        <dbReference type="RuleBase" id="RU363044"/>
    </source>
</evidence>
<proteinExistence type="inferred from homology"/>
<dbReference type="GO" id="GO:0016787">
    <property type="term" value="F:hydrolase activity"/>
    <property type="evidence" value="ECO:0007669"/>
    <property type="project" value="UniProtKB-KW"/>
</dbReference>
<reference evidence="6" key="1">
    <citation type="submission" date="2021-03" db="EMBL/GenBank/DDBJ databases">
        <title>Chromosome level genome of the anhydrobiotic midge Polypedilum vanderplanki.</title>
        <authorList>
            <person name="Yoshida Y."/>
            <person name="Kikawada T."/>
            <person name="Gusev O."/>
        </authorList>
    </citation>
    <scope>NUCLEOTIDE SEQUENCE</scope>
    <source>
        <strain evidence="6">NIAS01</strain>
        <tissue evidence="6">Whole body or cell culture</tissue>
    </source>
</reference>
<keyword evidence="1" id="KW-0347">Helicase</keyword>
<keyword evidence="1" id="KW-0547">Nucleotide-binding</keyword>
<keyword evidence="1" id="KW-0227">DNA damage</keyword>
<feature type="compositionally biased region" description="Basic and acidic residues" evidence="2">
    <location>
        <begin position="103"/>
        <end position="134"/>
    </location>
</feature>
<dbReference type="OrthoDB" id="7791359at2759"/>
<feature type="compositionally biased region" description="Basic and acidic residues" evidence="2">
    <location>
        <begin position="173"/>
        <end position="189"/>
    </location>
</feature>
<keyword evidence="1" id="KW-0233">DNA recombination</keyword>
<dbReference type="EMBL" id="JADBJN010000032">
    <property type="protein sequence ID" value="KAG5666189.1"/>
    <property type="molecule type" value="Genomic_DNA"/>
</dbReference>
<dbReference type="GO" id="GO:0006310">
    <property type="term" value="P:DNA recombination"/>
    <property type="evidence" value="ECO:0007669"/>
    <property type="project" value="UniProtKB-KW"/>
</dbReference>
<evidence type="ECO:0000256" key="2">
    <source>
        <dbReference type="SAM" id="MobiDB-lite"/>
    </source>
</evidence>
<feature type="compositionally biased region" description="Basic and acidic residues" evidence="2">
    <location>
        <begin position="61"/>
        <end position="92"/>
    </location>
</feature>
<dbReference type="PANTHER" id="PTHR47642:SF8">
    <property type="entry name" value="ATP-DEPENDENT DNA HELICASE"/>
    <property type="match status" value="1"/>
</dbReference>
<organism evidence="6 7">
    <name type="scientific">Polypedilum vanderplanki</name>
    <name type="common">Sleeping chironomid midge</name>
    <dbReference type="NCBI Taxonomy" id="319348"/>
    <lineage>
        <taxon>Eukaryota</taxon>
        <taxon>Metazoa</taxon>
        <taxon>Ecdysozoa</taxon>
        <taxon>Arthropoda</taxon>
        <taxon>Hexapoda</taxon>
        <taxon>Insecta</taxon>
        <taxon>Pterygota</taxon>
        <taxon>Neoptera</taxon>
        <taxon>Endopterygota</taxon>
        <taxon>Diptera</taxon>
        <taxon>Nematocera</taxon>
        <taxon>Chironomoidea</taxon>
        <taxon>Chironomidae</taxon>
        <taxon>Chironominae</taxon>
        <taxon>Polypedilum</taxon>
        <taxon>Polypedilum</taxon>
    </lineage>
</organism>
<dbReference type="GO" id="GO:0043139">
    <property type="term" value="F:5'-3' DNA helicase activity"/>
    <property type="evidence" value="ECO:0007669"/>
    <property type="project" value="UniProtKB-EC"/>
</dbReference>
<feature type="domain" description="Helitron helicase-like" evidence="4">
    <location>
        <begin position="550"/>
        <end position="707"/>
    </location>
</feature>